<evidence type="ECO:0000256" key="4">
    <source>
        <dbReference type="RuleBase" id="RU004413"/>
    </source>
</evidence>
<dbReference type="GO" id="GO:0032543">
    <property type="term" value="P:mitochondrial translation"/>
    <property type="evidence" value="ECO:0007669"/>
    <property type="project" value="EnsemblFungi"/>
</dbReference>
<dbReference type="InterPro" id="IPR020798">
    <property type="entry name" value="Ribosomal_uL16_CS"/>
</dbReference>
<dbReference type="InterPro" id="IPR000114">
    <property type="entry name" value="Ribosomal_uL16_bact-type"/>
</dbReference>
<organism evidence="5 6">
    <name type="scientific">Babjeviella inositovora NRRL Y-12698</name>
    <dbReference type="NCBI Taxonomy" id="984486"/>
    <lineage>
        <taxon>Eukaryota</taxon>
        <taxon>Fungi</taxon>
        <taxon>Dikarya</taxon>
        <taxon>Ascomycota</taxon>
        <taxon>Saccharomycotina</taxon>
        <taxon>Pichiomycetes</taxon>
        <taxon>Serinales incertae sedis</taxon>
        <taxon>Babjeviella</taxon>
    </lineage>
</organism>
<dbReference type="CDD" id="cd01433">
    <property type="entry name" value="Ribosomal_L16_L10e"/>
    <property type="match status" value="1"/>
</dbReference>
<keyword evidence="3 4" id="KW-0687">Ribonucleoprotein</keyword>
<protein>
    <submittedName>
        <fullName evidence="5">Uncharacterized protein</fullName>
    </submittedName>
</protein>
<comment type="similarity">
    <text evidence="1 4">Belongs to the universal ribosomal protein uL16 family.</text>
</comment>
<evidence type="ECO:0000256" key="3">
    <source>
        <dbReference type="ARBA" id="ARBA00023274"/>
    </source>
</evidence>
<dbReference type="InterPro" id="IPR036920">
    <property type="entry name" value="Ribosomal_uL16_sf"/>
</dbReference>
<dbReference type="Pfam" id="PF00252">
    <property type="entry name" value="Ribosomal_L16"/>
    <property type="match status" value="1"/>
</dbReference>
<dbReference type="Proteomes" id="UP000094336">
    <property type="component" value="Unassembled WGS sequence"/>
</dbReference>
<dbReference type="NCBIfam" id="TIGR01164">
    <property type="entry name" value="rplP_bact"/>
    <property type="match status" value="1"/>
</dbReference>
<dbReference type="InterPro" id="IPR047873">
    <property type="entry name" value="Ribosomal_uL16"/>
</dbReference>
<keyword evidence="6" id="KW-1185">Reference proteome</keyword>
<dbReference type="PROSITE" id="PS00701">
    <property type="entry name" value="RIBOSOMAL_L16_2"/>
    <property type="match status" value="1"/>
</dbReference>
<dbReference type="GO" id="GO:0005762">
    <property type="term" value="C:mitochondrial large ribosomal subunit"/>
    <property type="evidence" value="ECO:0007669"/>
    <property type="project" value="EnsemblFungi"/>
</dbReference>
<accession>A0A1E3QX94</accession>
<dbReference type="PANTHER" id="PTHR12220:SF13">
    <property type="entry name" value="LARGE RIBOSOMAL SUBUNIT PROTEIN UL16M"/>
    <property type="match status" value="1"/>
</dbReference>
<reference evidence="6" key="1">
    <citation type="submission" date="2016-05" db="EMBL/GenBank/DDBJ databases">
        <title>Comparative genomics of biotechnologically important yeasts.</title>
        <authorList>
            <consortium name="DOE Joint Genome Institute"/>
            <person name="Riley R."/>
            <person name="Haridas S."/>
            <person name="Wolfe K.H."/>
            <person name="Lopes M.R."/>
            <person name="Hittinger C.T."/>
            <person name="Goker M."/>
            <person name="Salamov A."/>
            <person name="Wisecaver J."/>
            <person name="Long T.M."/>
            <person name="Aerts A.L."/>
            <person name="Barry K."/>
            <person name="Choi C."/>
            <person name="Clum A."/>
            <person name="Coughlan A.Y."/>
            <person name="Deshpande S."/>
            <person name="Douglass A.P."/>
            <person name="Hanson S.J."/>
            <person name="Klenk H.-P."/>
            <person name="Labutti K."/>
            <person name="Lapidus A."/>
            <person name="Lindquist E."/>
            <person name="Lipzen A."/>
            <person name="Meier-Kolthoff J.P."/>
            <person name="Ohm R.A."/>
            <person name="Otillar R.P."/>
            <person name="Pangilinan J."/>
            <person name="Peng Y."/>
            <person name="Rokas A."/>
            <person name="Rosa C.A."/>
            <person name="Scheuner C."/>
            <person name="Sibirny A.A."/>
            <person name="Slot J.C."/>
            <person name="Stielow J.B."/>
            <person name="Sun H."/>
            <person name="Kurtzman C.P."/>
            <person name="Blackwell M."/>
            <person name="Grigoriev I.V."/>
            <person name="Jeffries T.W."/>
        </authorList>
    </citation>
    <scope>NUCLEOTIDE SEQUENCE [LARGE SCALE GENOMIC DNA]</scope>
    <source>
        <strain evidence="6">NRRL Y-12698</strain>
    </source>
</reference>
<name>A0A1E3QX94_9ASCO</name>
<dbReference type="STRING" id="984486.A0A1E3QX94"/>
<dbReference type="EMBL" id="KV454427">
    <property type="protein sequence ID" value="ODQ81702.1"/>
    <property type="molecule type" value="Genomic_DNA"/>
</dbReference>
<evidence type="ECO:0000313" key="5">
    <source>
        <dbReference type="EMBL" id="ODQ81702.1"/>
    </source>
</evidence>
<proteinExistence type="inferred from homology"/>
<dbReference type="GO" id="GO:0019843">
    <property type="term" value="F:rRNA binding"/>
    <property type="evidence" value="ECO:0007669"/>
    <property type="project" value="InterPro"/>
</dbReference>
<evidence type="ECO:0000313" key="6">
    <source>
        <dbReference type="Proteomes" id="UP000094336"/>
    </source>
</evidence>
<dbReference type="GO" id="GO:0003735">
    <property type="term" value="F:structural constituent of ribosome"/>
    <property type="evidence" value="ECO:0007669"/>
    <property type="project" value="EnsemblFungi"/>
</dbReference>
<dbReference type="AlphaFoldDB" id="A0A1E3QX94"/>
<dbReference type="RefSeq" id="XP_018987030.1">
    <property type="nucleotide sequence ID" value="XM_019127977.1"/>
</dbReference>
<dbReference type="Gene3D" id="3.90.1170.10">
    <property type="entry name" value="Ribosomal protein L10e/L16"/>
    <property type="match status" value="1"/>
</dbReference>
<gene>
    <name evidence="5" type="ORF">BABINDRAFT_159956</name>
</gene>
<dbReference type="InterPro" id="IPR016180">
    <property type="entry name" value="Ribosomal_uL16_dom"/>
</dbReference>
<dbReference type="SUPFAM" id="SSF54686">
    <property type="entry name" value="Ribosomal protein L16p/L10e"/>
    <property type="match status" value="1"/>
</dbReference>
<dbReference type="PRINTS" id="PR00060">
    <property type="entry name" value="RIBOSOMALL16"/>
</dbReference>
<keyword evidence="2 4" id="KW-0689">Ribosomal protein</keyword>
<dbReference type="OrthoDB" id="268521at2759"/>
<sequence length="222" mass="25139">MFSLLRSCFSGVKPSPFASPVSSLTHLTKRFTHEYAPRYKKVRKQQKGRVPVRIGGSTKGSSVEFGTYGLRLKSVGVRLSALQLKEADSALMKVIRPTGAQVFRRMSTNVAVCTKGNETRMGKGKGAFDYWAVRVPTGKVLFEISDKAHEKVARDACRKAWEKLPGVYEFVKLGDVAKIGLHEYRDGNVTVNHFEKMETNPTREYLNLMKSKMPEYRLFRNR</sequence>
<evidence type="ECO:0000256" key="1">
    <source>
        <dbReference type="ARBA" id="ARBA00008931"/>
    </source>
</evidence>
<evidence type="ECO:0000256" key="2">
    <source>
        <dbReference type="ARBA" id="ARBA00022980"/>
    </source>
</evidence>
<dbReference type="GeneID" id="30145830"/>
<dbReference type="PANTHER" id="PTHR12220">
    <property type="entry name" value="50S/60S RIBOSOMAL PROTEIN L16"/>
    <property type="match status" value="1"/>
</dbReference>